<organism evidence="1 2">
    <name type="scientific">Cytospora chrysosperma</name>
    <name type="common">Cytospora canker fungus</name>
    <name type="synonym">Sphaeria chrysosperma</name>
    <dbReference type="NCBI Taxonomy" id="252740"/>
    <lineage>
        <taxon>Eukaryota</taxon>
        <taxon>Fungi</taxon>
        <taxon>Dikarya</taxon>
        <taxon>Ascomycota</taxon>
        <taxon>Pezizomycotina</taxon>
        <taxon>Sordariomycetes</taxon>
        <taxon>Sordariomycetidae</taxon>
        <taxon>Diaporthales</taxon>
        <taxon>Cytosporaceae</taxon>
        <taxon>Cytospora</taxon>
    </lineage>
</organism>
<dbReference type="AlphaFoldDB" id="A0A423VGI8"/>
<keyword evidence="2" id="KW-1185">Reference proteome</keyword>
<dbReference type="Proteomes" id="UP000284375">
    <property type="component" value="Unassembled WGS sequence"/>
</dbReference>
<sequence length="88" mass="9990">MQIGIQVDVAINDLIQVVEGLIDGRKSIVTTDDAILSPVFFLPGAQLLELELELKLKLEQGRRRDNAGRNGHQWLRYHLSIRQCRALI</sequence>
<evidence type="ECO:0000313" key="1">
    <source>
        <dbReference type="EMBL" id="ROV90010.1"/>
    </source>
</evidence>
<evidence type="ECO:0000313" key="2">
    <source>
        <dbReference type="Proteomes" id="UP000284375"/>
    </source>
</evidence>
<gene>
    <name evidence="1" type="ORF">VSDG_08406</name>
</gene>
<comment type="caution">
    <text evidence="1">The sequence shown here is derived from an EMBL/GenBank/DDBJ whole genome shotgun (WGS) entry which is preliminary data.</text>
</comment>
<name>A0A423VGI8_CYTCH</name>
<accession>A0A423VGI8</accession>
<dbReference type="EMBL" id="LJZO01000053">
    <property type="protein sequence ID" value="ROV90010.1"/>
    <property type="molecule type" value="Genomic_DNA"/>
</dbReference>
<proteinExistence type="predicted"/>
<protein>
    <submittedName>
        <fullName evidence="1">Uncharacterized protein</fullName>
    </submittedName>
</protein>
<reference evidence="1 2" key="1">
    <citation type="submission" date="2015-09" db="EMBL/GenBank/DDBJ databases">
        <title>Host preference determinants of Valsa canker pathogens revealed by comparative genomics.</title>
        <authorList>
            <person name="Yin Z."/>
            <person name="Huang L."/>
        </authorList>
    </citation>
    <scope>NUCLEOTIDE SEQUENCE [LARGE SCALE GENOMIC DNA]</scope>
    <source>
        <strain evidence="1 2">YSFL</strain>
    </source>
</reference>